<reference evidence="3 4" key="1">
    <citation type="submission" date="2019-01" db="EMBL/GenBank/DDBJ databases">
        <title>Complete genome of a denitifying bacterium Halomons sp. BC-M4-5.</title>
        <authorList>
            <person name="Wang L."/>
            <person name="Shao Z."/>
        </authorList>
    </citation>
    <scope>NUCLEOTIDE SEQUENCE [LARGE SCALE GENOMIC DNA]</scope>
    <source>
        <strain evidence="3 4">BC-M4-5</strain>
    </source>
</reference>
<proteinExistence type="predicted"/>
<evidence type="ECO:0000313" key="3">
    <source>
        <dbReference type="EMBL" id="QHC48880.1"/>
    </source>
</evidence>
<dbReference type="AlphaFoldDB" id="A0A6I6SLX1"/>
<gene>
    <name evidence="3" type="ORF">EKK97_03630</name>
</gene>
<protein>
    <submittedName>
        <fullName evidence="3">PRC-barrel domain containing protein</fullName>
    </submittedName>
</protein>
<sequence>MAWSARKRNARSTIGREICKRFPQAQRLGPRKTVLRREKMQKRALTIAITAIAGSLALGTQAVAQDDPQAAQGLYSADDIIGADVYHANDPDEEVGNVENILLDDQGQVSALIVNAGGLWGMGGDEVVVGIEHFTMETDRDDDGVFGQDDVTHRILVDASEDELENFPEYDEQWFNDERERRAAEQDREGVWQTTGTAGTGAVGDDGDTAFRDGEAGGDVVGDTDGVNDNGDDAEYTDEDIEDDFD</sequence>
<feature type="region of interest" description="Disordered" evidence="1">
    <location>
        <begin position="180"/>
        <end position="246"/>
    </location>
</feature>
<evidence type="ECO:0000256" key="1">
    <source>
        <dbReference type="SAM" id="MobiDB-lite"/>
    </source>
</evidence>
<organism evidence="3 4">
    <name type="scientific">Billgrantia tianxiuensis</name>
    <dbReference type="NCBI Taxonomy" id="2497861"/>
    <lineage>
        <taxon>Bacteria</taxon>
        <taxon>Pseudomonadati</taxon>
        <taxon>Pseudomonadota</taxon>
        <taxon>Gammaproteobacteria</taxon>
        <taxon>Oceanospirillales</taxon>
        <taxon>Halomonadaceae</taxon>
        <taxon>Billgrantia</taxon>
    </lineage>
</organism>
<dbReference type="Pfam" id="PF05239">
    <property type="entry name" value="PRC"/>
    <property type="match status" value="1"/>
</dbReference>
<dbReference type="EMBL" id="CP035042">
    <property type="protein sequence ID" value="QHC48880.1"/>
    <property type="molecule type" value="Genomic_DNA"/>
</dbReference>
<accession>A0A6I6SLX1</accession>
<dbReference type="Gene3D" id="2.30.30.240">
    <property type="entry name" value="PRC-barrel domain"/>
    <property type="match status" value="1"/>
</dbReference>
<feature type="compositionally biased region" description="Basic and acidic residues" evidence="1">
    <location>
        <begin position="180"/>
        <end position="190"/>
    </location>
</feature>
<keyword evidence="4" id="KW-1185">Reference proteome</keyword>
<evidence type="ECO:0000313" key="4">
    <source>
        <dbReference type="Proteomes" id="UP000464013"/>
    </source>
</evidence>
<dbReference type="Proteomes" id="UP000464013">
    <property type="component" value="Chromosome"/>
</dbReference>
<dbReference type="SUPFAM" id="SSF50346">
    <property type="entry name" value="PRC-barrel domain"/>
    <property type="match status" value="1"/>
</dbReference>
<dbReference type="InterPro" id="IPR011033">
    <property type="entry name" value="PRC_barrel-like_sf"/>
</dbReference>
<dbReference type="KEGG" id="htx:EKK97_03630"/>
<dbReference type="InterPro" id="IPR027275">
    <property type="entry name" value="PRC-brl_dom"/>
</dbReference>
<feature type="compositionally biased region" description="Acidic residues" evidence="1">
    <location>
        <begin position="230"/>
        <end position="246"/>
    </location>
</feature>
<evidence type="ECO:0000259" key="2">
    <source>
        <dbReference type="Pfam" id="PF05239"/>
    </source>
</evidence>
<feature type="domain" description="PRC-barrel" evidence="2">
    <location>
        <begin position="75"/>
        <end position="163"/>
    </location>
</feature>
<name>A0A6I6SLX1_9GAMM</name>